<evidence type="ECO:0000313" key="1">
    <source>
        <dbReference type="EMBL" id="GER47538.1"/>
    </source>
</evidence>
<accession>A0A5A7QRN9</accession>
<protein>
    <submittedName>
        <fullName evidence="1">Uncharacterized protein</fullName>
    </submittedName>
</protein>
<feature type="non-terminal residue" evidence="1">
    <location>
        <position position="227"/>
    </location>
</feature>
<name>A0A5A7QRN9_STRAF</name>
<evidence type="ECO:0000313" key="2">
    <source>
        <dbReference type="Proteomes" id="UP000325081"/>
    </source>
</evidence>
<feature type="non-terminal residue" evidence="1">
    <location>
        <position position="1"/>
    </location>
</feature>
<gene>
    <name evidence="1" type="ORF">STAS_24649</name>
</gene>
<comment type="caution">
    <text evidence="1">The sequence shown here is derived from an EMBL/GenBank/DDBJ whole genome shotgun (WGS) entry which is preliminary data.</text>
</comment>
<dbReference type="Proteomes" id="UP000325081">
    <property type="component" value="Unassembled WGS sequence"/>
</dbReference>
<dbReference type="EMBL" id="BKCP01007959">
    <property type="protein sequence ID" value="GER47538.1"/>
    <property type="molecule type" value="Genomic_DNA"/>
</dbReference>
<sequence length="227" mass="25516">NRHEPALKHRQSTYVRQQIDGEALVVGGNLTLLLFLLKISEIPLKIQYRTHQVPESNIRPQHPRGKIAQPSLARGPYQNIRVRRNCHIHSPINIRHISTALEFSLTARFLDCSQDLVRRCVGKANREHGPRVLRGGPRGPFGSRLNGLAQKLHVPYEVYPHPITVDNTLFLETPFEVVDAEGVNGYHSHEGREASPMARCPFLKVPFLGVPSVTVHDEGNVLRDGAH</sequence>
<keyword evidence="2" id="KW-1185">Reference proteome</keyword>
<dbReference type="AlphaFoldDB" id="A0A5A7QRN9"/>
<organism evidence="1 2">
    <name type="scientific">Striga asiatica</name>
    <name type="common">Asiatic witchweed</name>
    <name type="synonym">Buchnera asiatica</name>
    <dbReference type="NCBI Taxonomy" id="4170"/>
    <lineage>
        <taxon>Eukaryota</taxon>
        <taxon>Viridiplantae</taxon>
        <taxon>Streptophyta</taxon>
        <taxon>Embryophyta</taxon>
        <taxon>Tracheophyta</taxon>
        <taxon>Spermatophyta</taxon>
        <taxon>Magnoliopsida</taxon>
        <taxon>eudicotyledons</taxon>
        <taxon>Gunneridae</taxon>
        <taxon>Pentapetalae</taxon>
        <taxon>asterids</taxon>
        <taxon>lamiids</taxon>
        <taxon>Lamiales</taxon>
        <taxon>Orobanchaceae</taxon>
        <taxon>Buchnereae</taxon>
        <taxon>Striga</taxon>
    </lineage>
</organism>
<proteinExistence type="predicted"/>
<reference evidence="2" key="1">
    <citation type="journal article" date="2019" name="Curr. Biol.">
        <title>Genome Sequence of Striga asiatica Provides Insight into the Evolution of Plant Parasitism.</title>
        <authorList>
            <person name="Yoshida S."/>
            <person name="Kim S."/>
            <person name="Wafula E.K."/>
            <person name="Tanskanen J."/>
            <person name="Kim Y.M."/>
            <person name="Honaas L."/>
            <person name="Yang Z."/>
            <person name="Spallek T."/>
            <person name="Conn C.E."/>
            <person name="Ichihashi Y."/>
            <person name="Cheong K."/>
            <person name="Cui S."/>
            <person name="Der J.P."/>
            <person name="Gundlach H."/>
            <person name="Jiao Y."/>
            <person name="Hori C."/>
            <person name="Ishida J.K."/>
            <person name="Kasahara H."/>
            <person name="Kiba T."/>
            <person name="Kim M.S."/>
            <person name="Koo N."/>
            <person name="Laohavisit A."/>
            <person name="Lee Y.H."/>
            <person name="Lumba S."/>
            <person name="McCourt P."/>
            <person name="Mortimer J.C."/>
            <person name="Mutuku J.M."/>
            <person name="Nomura T."/>
            <person name="Sasaki-Sekimoto Y."/>
            <person name="Seto Y."/>
            <person name="Wang Y."/>
            <person name="Wakatake T."/>
            <person name="Sakakibara H."/>
            <person name="Demura T."/>
            <person name="Yamaguchi S."/>
            <person name="Yoneyama K."/>
            <person name="Manabe R.I."/>
            <person name="Nelson D.C."/>
            <person name="Schulman A.H."/>
            <person name="Timko M.P."/>
            <person name="dePamphilis C.W."/>
            <person name="Choi D."/>
            <person name="Shirasu K."/>
        </authorList>
    </citation>
    <scope>NUCLEOTIDE SEQUENCE [LARGE SCALE GENOMIC DNA]</scope>
    <source>
        <strain evidence="2">cv. UVA1</strain>
    </source>
</reference>